<dbReference type="STRING" id="265726.KY46_12060"/>
<keyword evidence="2" id="KW-1185">Reference proteome</keyword>
<proteinExistence type="predicted"/>
<evidence type="ECO:0000313" key="1">
    <source>
        <dbReference type="EMBL" id="KKC99644.1"/>
    </source>
</evidence>
<dbReference type="Proteomes" id="UP000033633">
    <property type="component" value="Unassembled WGS sequence"/>
</dbReference>
<organism evidence="1 2">
    <name type="scientific">Photobacterium halotolerans</name>
    <dbReference type="NCBI Taxonomy" id="265726"/>
    <lineage>
        <taxon>Bacteria</taxon>
        <taxon>Pseudomonadati</taxon>
        <taxon>Pseudomonadota</taxon>
        <taxon>Gammaproteobacteria</taxon>
        <taxon>Vibrionales</taxon>
        <taxon>Vibrionaceae</taxon>
        <taxon>Photobacterium</taxon>
    </lineage>
</organism>
<accession>A0A0F5VDT8</accession>
<dbReference type="AlphaFoldDB" id="A0A0F5VDT8"/>
<sequence>MNLDKKTIKKNIDCQYGIAAADKNVAQSRYKTMISPKIPHSNRTGLMLVKKAPSVFHTRLSLYAYS</sequence>
<dbReference type="PATRIC" id="fig|265726.11.peg.4587"/>
<name>A0A0F5VDT8_9GAMM</name>
<gene>
    <name evidence="1" type="ORF">KY46_12060</name>
</gene>
<dbReference type="EMBL" id="JWYV01000009">
    <property type="protein sequence ID" value="KKC99644.1"/>
    <property type="molecule type" value="Genomic_DNA"/>
</dbReference>
<reference evidence="1 2" key="1">
    <citation type="submission" date="2014-12" db="EMBL/GenBank/DDBJ databases">
        <title>Mercury Reductase activity and rhizosphere competence traits in the genome of root associated Photobacterium halotolerans MELD1.</title>
        <authorList>
            <person name="Mathew D.C."/>
            <person name="Huang C.-C."/>
        </authorList>
    </citation>
    <scope>NUCLEOTIDE SEQUENCE [LARGE SCALE GENOMIC DNA]</scope>
    <source>
        <strain evidence="1 2">MELD1</strain>
    </source>
</reference>
<evidence type="ECO:0000313" key="2">
    <source>
        <dbReference type="Proteomes" id="UP000033633"/>
    </source>
</evidence>
<protein>
    <submittedName>
        <fullName evidence="1">Uncharacterized protein</fullName>
    </submittedName>
</protein>
<dbReference type="RefSeq" id="WP_046220880.1">
    <property type="nucleotide sequence ID" value="NZ_JWYV01000009.1"/>
</dbReference>
<comment type="caution">
    <text evidence="1">The sequence shown here is derived from an EMBL/GenBank/DDBJ whole genome shotgun (WGS) entry which is preliminary data.</text>
</comment>